<dbReference type="EMBL" id="BAABFL010000474">
    <property type="protein sequence ID" value="GAA4652388.1"/>
    <property type="molecule type" value="Genomic_DNA"/>
</dbReference>
<accession>A0ABP8VA12</accession>
<name>A0ABP8VA12_9GAMM</name>
<comment type="caution">
    <text evidence="2">The sequence shown here is derived from an EMBL/GenBank/DDBJ whole genome shotgun (WGS) entry which is preliminary data.</text>
</comment>
<sequence length="69" mass="7789">MTDKVKVKIMRDTVANGEFQKKGKEVELSRRDAHTLTTIGRATYTDRMVEPESDQTMDSKNAATSRGKK</sequence>
<protein>
    <submittedName>
        <fullName evidence="2">Uncharacterized protein</fullName>
    </submittedName>
</protein>
<feature type="region of interest" description="Disordered" evidence="1">
    <location>
        <begin position="47"/>
        <end position="69"/>
    </location>
</feature>
<organism evidence="2 3">
    <name type="scientific">Kistimonas scapharcae</name>
    <dbReference type="NCBI Taxonomy" id="1036133"/>
    <lineage>
        <taxon>Bacteria</taxon>
        <taxon>Pseudomonadati</taxon>
        <taxon>Pseudomonadota</taxon>
        <taxon>Gammaproteobacteria</taxon>
        <taxon>Oceanospirillales</taxon>
        <taxon>Endozoicomonadaceae</taxon>
        <taxon>Kistimonas</taxon>
    </lineage>
</organism>
<proteinExistence type="predicted"/>
<evidence type="ECO:0000313" key="3">
    <source>
        <dbReference type="Proteomes" id="UP001500604"/>
    </source>
</evidence>
<evidence type="ECO:0000313" key="2">
    <source>
        <dbReference type="EMBL" id="GAA4652388.1"/>
    </source>
</evidence>
<reference evidence="3" key="1">
    <citation type="journal article" date="2019" name="Int. J. Syst. Evol. Microbiol.">
        <title>The Global Catalogue of Microorganisms (GCM) 10K type strain sequencing project: providing services to taxonomists for standard genome sequencing and annotation.</title>
        <authorList>
            <consortium name="The Broad Institute Genomics Platform"/>
            <consortium name="The Broad Institute Genome Sequencing Center for Infectious Disease"/>
            <person name="Wu L."/>
            <person name="Ma J."/>
        </authorList>
    </citation>
    <scope>NUCLEOTIDE SEQUENCE [LARGE SCALE GENOMIC DNA]</scope>
    <source>
        <strain evidence="3">JCM 17805</strain>
    </source>
</reference>
<keyword evidence="3" id="KW-1185">Reference proteome</keyword>
<dbReference type="RefSeq" id="WP_345198942.1">
    <property type="nucleotide sequence ID" value="NZ_BAABFL010000474.1"/>
</dbReference>
<feature type="compositionally biased region" description="Polar residues" evidence="1">
    <location>
        <begin position="54"/>
        <end position="69"/>
    </location>
</feature>
<evidence type="ECO:0000256" key="1">
    <source>
        <dbReference type="SAM" id="MobiDB-lite"/>
    </source>
</evidence>
<dbReference type="Proteomes" id="UP001500604">
    <property type="component" value="Unassembled WGS sequence"/>
</dbReference>
<gene>
    <name evidence="2" type="ORF">GCM10023116_46720</name>
</gene>